<dbReference type="GO" id="GO:0005524">
    <property type="term" value="F:ATP binding"/>
    <property type="evidence" value="ECO:0007669"/>
    <property type="project" value="InterPro"/>
</dbReference>
<keyword evidence="2" id="KW-0418">Kinase</keyword>
<reference evidence="2" key="2">
    <citation type="submission" date="2023-06" db="EMBL/GenBank/DDBJ databases">
        <authorList>
            <consortium name="Lawrence Berkeley National Laboratory"/>
            <person name="Haridas S."/>
            <person name="Hensen N."/>
            <person name="Bonometti L."/>
            <person name="Westerberg I."/>
            <person name="Brannstrom I.O."/>
            <person name="Guillou S."/>
            <person name="Cros-Aarteil S."/>
            <person name="Calhoun S."/>
            <person name="Kuo A."/>
            <person name="Mondo S."/>
            <person name="Pangilinan J."/>
            <person name="Riley R."/>
            <person name="LaButti K."/>
            <person name="Andreopoulos B."/>
            <person name="Lipzen A."/>
            <person name="Chen C."/>
            <person name="Yanf M."/>
            <person name="Daum C."/>
            <person name="Ng V."/>
            <person name="Clum A."/>
            <person name="Steindorff A."/>
            <person name="Ohm R."/>
            <person name="Martin F."/>
            <person name="Silar P."/>
            <person name="Natvig D."/>
            <person name="Lalanne C."/>
            <person name="Gautier V."/>
            <person name="Ament-velasquez S.L."/>
            <person name="Kruys A."/>
            <person name="Hutchinson M.I."/>
            <person name="Powell A.J."/>
            <person name="Barry K."/>
            <person name="Miller A.N."/>
            <person name="Grigoriev I.V."/>
            <person name="Debuchy R."/>
            <person name="Gladieux P."/>
            <person name="Thoren M.H."/>
            <person name="Johannesson H."/>
        </authorList>
    </citation>
    <scope>NUCLEOTIDE SEQUENCE</scope>
    <source>
        <strain evidence="2">CBS 232.78</strain>
    </source>
</reference>
<dbReference type="Pfam" id="PF00069">
    <property type="entry name" value="Pkinase"/>
    <property type="match status" value="1"/>
</dbReference>
<evidence type="ECO:0000313" key="3">
    <source>
        <dbReference type="Proteomes" id="UP001285441"/>
    </source>
</evidence>
<keyword evidence="2" id="KW-0808">Transferase</keyword>
<dbReference type="PANTHER" id="PTHR24359:SF1">
    <property type="entry name" value="INHIBITOR OF NUCLEAR FACTOR KAPPA-B KINASE EPSILON SUBUNIT HOMOLOG 1-RELATED"/>
    <property type="match status" value="1"/>
</dbReference>
<dbReference type="InterPro" id="IPR000719">
    <property type="entry name" value="Prot_kinase_dom"/>
</dbReference>
<dbReference type="SMART" id="SM00220">
    <property type="entry name" value="S_TKc"/>
    <property type="match status" value="1"/>
</dbReference>
<protein>
    <submittedName>
        <fullName evidence="2">Kinase-like domain-containing protein</fullName>
    </submittedName>
</protein>
<evidence type="ECO:0000313" key="2">
    <source>
        <dbReference type="EMBL" id="KAK3372081.1"/>
    </source>
</evidence>
<keyword evidence="3" id="KW-1185">Reference proteome</keyword>
<dbReference type="GO" id="GO:0004674">
    <property type="term" value="F:protein serine/threonine kinase activity"/>
    <property type="evidence" value="ECO:0007669"/>
    <property type="project" value="TreeGrafter"/>
</dbReference>
<dbReference type="PROSITE" id="PS50011">
    <property type="entry name" value="PROTEIN_KINASE_DOM"/>
    <property type="match status" value="1"/>
</dbReference>
<dbReference type="EMBL" id="JAULSW010000008">
    <property type="protein sequence ID" value="KAK3372081.1"/>
    <property type="molecule type" value="Genomic_DNA"/>
</dbReference>
<dbReference type="PANTHER" id="PTHR24359">
    <property type="entry name" value="SERINE/THREONINE-PROTEIN KINASE SBK1"/>
    <property type="match status" value="1"/>
</dbReference>
<reference evidence="2" key="1">
    <citation type="journal article" date="2023" name="Mol. Phylogenet. Evol.">
        <title>Genome-scale phylogeny and comparative genomics of the fungal order Sordariales.</title>
        <authorList>
            <person name="Hensen N."/>
            <person name="Bonometti L."/>
            <person name="Westerberg I."/>
            <person name="Brannstrom I.O."/>
            <person name="Guillou S."/>
            <person name="Cros-Aarteil S."/>
            <person name="Calhoun S."/>
            <person name="Haridas S."/>
            <person name="Kuo A."/>
            <person name="Mondo S."/>
            <person name="Pangilinan J."/>
            <person name="Riley R."/>
            <person name="LaButti K."/>
            <person name="Andreopoulos B."/>
            <person name="Lipzen A."/>
            <person name="Chen C."/>
            <person name="Yan M."/>
            <person name="Daum C."/>
            <person name="Ng V."/>
            <person name="Clum A."/>
            <person name="Steindorff A."/>
            <person name="Ohm R.A."/>
            <person name="Martin F."/>
            <person name="Silar P."/>
            <person name="Natvig D.O."/>
            <person name="Lalanne C."/>
            <person name="Gautier V."/>
            <person name="Ament-Velasquez S.L."/>
            <person name="Kruys A."/>
            <person name="Hutchinson M.I."/>
            <person name="Powell A.J."/>
            <person name="Barry K."/>
            <person name="Miller A.N."/>
            <person name="Grigoriev I.V."/>
            <person name="Debuchy R."/>
            <person name="Gladieux P."/>
            <person name="Hiltunen Thoren M."/>
            <person name="Johannesson H."/>
        </authorList>
    </citation>
    <scope>NUCLEOTIDE SEQUENCE</scope>
    <source>
        <strain evidence="2">CBS 232.78</strain>
    </source>
</reference>
<name>A0AAE0K8L7_9PEZI</name>
<evidence type="ECO:0000259" key="1">
    <source>
        <dbReference type="PROSITE" id="PS50011"/>
    </source>
</evidence>
<proteinExistence type="predicted"/>
<dbReference type="Gene3D" id="1.10.510.10">
    <property type="entry name" value="Transferase(Phosphotransferase) domain 1"/>
    <property type="match status" value="1"/>
</dbReference>
<dbReference type="InterPro" id="IPR011009">
    <property type="entry name" value="Kinase-like_dom_sf"/>
</dbReference>
<comment type="caution">
    <text evidence="2">The sequence shown here is derived from an EMBL/GenBank/DDBJ whole genome shotgun (WGS) entry which is preliminary data.</text>
</comment>
<sequence length="782" mass="88560">MNIPTHGGTQHQPDVSISQPPHAEIQRFRHYMNNGLNSHEHNGVDGGGNEVKFVCREALDEYWSGIKIANVLRRDKTDVTLSAKEIKTDYLIVFSILCYLSLSHLIQHFVDGEHGDGRLPVRDLQAFPRHKDPKLAGSWKAFWNQQWMFVPFKMDKYHHRKELSYETILPICEREVLSEREEGEVWRARIYHCCGEVELESGPVKSNIIVMKTTSYDIWDNEVNVYSALSHGLERDRRVGAPSLYDHIIQYHGSFTQPRTPNQTLNNTLGRLSNPDARPGKTHTILLEYAEGGDLTKFCKDHIDIVCSKKEEEIRRLWDRLFELLAGLYLIHEIGGTHQDIKEANILYTGDSDYYGDKPCFKICDLGRSHVKHEKGDRDKNNVGDRPFMAPECCSISSAQLVILPQYRKSADIWALGCLYSEMLIWCRLGPDGLQRYRGARQQENSENHSIRGSGYDRGFHDGINRLKCVESFHNEALSGCSEDSDLLFISNLILTKMLRRESNREREANALKVAWENHQKPLKTEIPRGPVDKIAAVPSTPGAFHPQHTASVHHTPISDQQVPIPQGLPLGAEEIGGAVCSVAQIAAFLETHKRLGKKDFPQVQWWLRRACLKNRRHVFLVESSPSMVAHKVRVVDTVRVLAKLVKRTAGVPMEVSVLDEEPLCVSEKSTALAAAVEKRHFHEGLPSWELGNTLSIMAERLVHTFSHAIPGLSVYILTDGAFEDPQPNLTSPIEVLIKAWETLPPPYLSINIIKFGNAMDAGQMLEQVRLDVESKVNPPDR</sequence>
<accession>A0AAE0K8L7</accession>
<organism evidence="2 3">
    <name type="scientific">Podospora didyma</name>
    <dbReference type="NCBI Taxonomy" id="330526"/>
    <lineage>
        <taxon>Eukaryota</taxon>
        <taxon>Fungi</taxon>
        <taxon>Dikarya</taxon>
        <taxon>Ascomycota</taxon>
        <taxon>Pezizomycotina</taxon>
        <taxon>Sordariomycetes</taxon>
        <taxon>Sordariomycetidae</taxon>
        <taxon>Sordariales</taxon>
        <taxon>Podosporaceae</taxon>
        <taxon>Podospora</taxon>
    </lineage>
</organism>
<feature type="domain" description="Protein kinase" evidence="1">
    <location>
        <begin position="171"/>
        <end position="513"/>
    </location>
</feature>
<dbReference type="AlphaFoldDB" id="A0AAE0K8L7"/>
<dbReference type="SUPFAM" id="SSF56112">
    <property type="entry name" value="Protein kinase-like (PK-like)"/>
    <property type="match status" value="1"/>
</dbReference>
<gene>
    <name evidence="2" type="ORF">B0H63DRAFT_288127</name>
</gene>
<dbReference type="Proteomes" id="UP001285441">
    <property type="component" value="Unassembled WGS sequence"/>
</dbReference>